<evidence type="ECO:0000256" key="9">
    <source>
        <dbReference type="SAM" id="Phobius"/>
    </source>
</evidence>
<dbReference type="Proteomes" id="UP001361239">
    <property type="component" value="Unassembled WGS sequence"/>
</dbReference>
<keyword evidence="9" id="KW-1133">Transmembrane helix</keyword>
<dbReference type="Gene3D" id="3.30.565.10">
    <property type="entry name" value="Histidine kinase-like ATPase, C-terminal domain"/>
    <property type="match status" value="1"/>
</dbReference>
<evidence type="ECO:0000256" key="3">
    <source>
        <dbReference type="ARBA" id="ARBA00022553"/>
    </source>
</evidence>
<keyword evidence="8" id="KW-0902">Two-component regulatory system</keyword>
<evidence type="ECO:0000256" key="4">
    <source>
        <dbReference type="ARBA" id="ARBA00022679"/>
    </source>
</evidence>
<keyword evidence="7 11" id="KW-0067">ATP-binding</keyword>
<dbReference type="InterPro" id="IPR004358">
    <property type="entry name" value="Sig_transdc_His_kin-like_C"/>
</dbReference>
<evidence type="ECO:0000256" key="8">
    <source>
        <dbReference type="ARBA" id="ARBA00023012"/>
    </source>
</evidence>
<accession>A0ABU8RY88</accession>
<keyword evidence="3" id="KW-0597">Phosphoprotein</keyword>
<keyword evidence="9" id="KW-0812">Transmembrane</keyword>
<dbReference type="InterPro" id="IPR005467">
    <property type="entry name" value="His_kinase_dom"/>
</dbReference>
<evidence type="ECO:0000256" key="7">
    <source>
        <dbReference type="ARBA" id="ARBA00022840"/>
    </source>
</evidence>
<dbReference type="SUPFAM" id="SSF55874">
    <property type="entry name" value="ATPase domain of HSP90 chaperone/DNA topoisomerase II/histidine kinase"/>
    <property type="match status" value="1"/>
</dbReference>
<keyword evidence="4" id="KW-0808">Transferase</keyword>
<keyword evidence="12" id="KW-1185">Reference proteome</keyword>
<dbReference type="PROSITE" id="PS50109">
    <property type="entry name" value="HIS_KIN"/>
    <property type="match status" value="1"/>
</dbReference>
<evidence type="ECO:0000256" key="2">
    <source>
        <dbReference type="ARBA" id="ARBA00012438"/>
    </source>
</evidence>
<feature type="transmembrane region" description="Helical" evidence="9">
    <location>
        <begin position="17"/>
        <end position="36"/>
    </location>
</feature>
<feature type="domain" description="Histidine kinase" evidence="10">
    <location>
        <begin position="255"/>
        <end position="469"/>
    </location>
</feature>
<dbReference type="SMART" id="SM00387">
    <property type="entry name" value="HATPase_c"/>
    <property type="match status" value="1"/>
</dbReference>
<dbReference type="Gene3D" id="1.10.287.130">
    <property type="match status" value="1"/>
</dbReference>
<dbReference type="RefSeq" id="WP_339587940.1">
    <property type="nucleotide sequence ID" value="NZ_JBBHJZ010000003.1"/>
</dbReference>
<evidence type="ECO:0000313" key="12">
    <source>
        <dbReference type="Proteomes" id="UP001361239"/>
    </source>
</evidence>
<protein>
    <recommendedName>
        <fullName evidence="2">histidine kinase</fullName>
        <ecNumber evidence="2">2.7.13.3</ecNumber>
    </recommendedName>
</protein>
<evidence type="ECO:0000256" key="6">
    <source>
        <dbReference type="ARBA" id="ARBA00022777"/>
    </source>
</evidence>
<keyword evidence="5" id="KW-0547">Nucleotide-binding</keyword>
<dbReference type="EMBL" id="JBBHJZ010000003">
    <property type="protein sequence ID" value="MEJ5977994.1"/>
    <property type="molecule type" value="Genomic_DNA"/>
</dbReference>
<feature type="transmembrane region" description="Helical" evidence="9">
    <location>
        <begin position="42"/>
        <end position="61"/>
    </location>
</feature>
<name>A0ABU8RY88_9SPHN</name>
<dbReference type="InterPro" id="IPR036890">
    <property type="entry name" value="HATPase_C_sf"/>
</dbReference>
<dbReference type="Pfam" id="PF00512">
    <property type="entry name" value="HisKA"/>
    <property type="match status" value="1"/>
</dbReference>
<comment type="catalytic activity">
    <reaction evidence="1">
        <text>ATP + protein L-histidine = ADP + protein N-phospho-L-histidine.</text>
        <dbReference type="EC" id="2.7.13.3"/>
    </reaction>
</comment>
<reference evidence="11 12" key="1">
    <citation type="submission" date="2024-03" db="EMBL/GenBank/DDBJ databases">
        <authorList>
            <person name="Jo J.-H."/>
        </authorList>
    </citation>
    <scope>NUCLEOTIDE SEQUENCE [LARGE SCALE GENOMIC DNA]</scope>
    <source>
        <strain evidence="11 12">PS1R-30</strain>
    </source>
</reference>
<dbReference type="GO" id="GO:0005524">
    <property type="term" value="F:ATP binding"/>
    <property type="evidence" value="ECO:0007669"/>
    <property type="project" value="UniProtKB-KW"/>
</dbReference>
<gene>
    <name evidence="11" type="ORF">WG901_15190</name>
</gene>
<organism evidence="11 12">
    <name type="scientific">Novosphingobium anseongense</name>
    <dbReference type="NCBI Taxonomy" id="3133436"/>
    <lineage>
        <taxon>Bacteria</taxon>
        <taxon>Pseudomonadati</taxon>
        <taxon>Pseudomonadota</taxon>
        <taxon>Alphaproteobacteria</taxon>
        <taxon>Sphingomonadales</taxon>
        <taxon>Sphingomonadaceae</taxon>
        <taxon>Novosphingobium</taxon>
    </lineage>
</organism>
<evidence type="ECO:0000256" key="1">
    <source>
        <dbReference type="ARBA" id="ARBA00000085"/>
    </source>
</evidence>
<dbReference type="InterPro" id="IPR003594">
    <property type="entry name" value="HATPase_dom"/>
</dbReference>
<keyword evidence="9" id="KW-0472">Membrane</keyword>
<comment type="caution">
    <text evidence="11">The sequence shown here is derived from an EMBL/GenBank/DDBJ whole genome shotgun (WGS) entry which is preliminary data.</text>
</comment>
<proteinExistence type="predicted"/>
<keyword evidence="6" id="KW-0418">Kinase</keyword>
<evidence type="ECO:0000313" key="11">
    <source>
        <dbReference type="EMBL" id="MEJ5977994.1"/>
    </source>
</evidence>
<dbReference type="InterPro" id="IPR003661">
    <property type="entry name" value="HisK_dim/P_dom"/>
</dbReference>
<sequence length="470" mass="51171">MTTTAASTRPSMWAHQAWSLAGVVSLCIAATVGAVLLNTDGYHVASLFAIIAAAGASIGFFRRAWRIHFEVERELERMERKYGEVYGRAGISIWEEDWSAVGDAIARLRERGVTDIAAWFDVRPEEARALHAQVMITGVNRYTVGLMRAHSEAQLIGSLAQILPGSIASFGRWLAAFARGDTVYVGESVIQRCDGEPLDCFVTAALPKETGDFREIIVSVIEITGYKRDQARLAEARDEIARAQRIATVGALTASIAHEINSPLAAVSSNAAACRRWLDRPAPDLAEAKDAVGAVIADVERVCAVIERTRGYLQKADRAQERRDLKALIRESLELVDREADSHEVCISLVLADDLGEIVCDPVRLQQAFVNLMINAIQAMGASDRERRLMIAAARGEGLFRITVEDTGPGIAAEDLRRIFEPFYSTRTGGMGMGLSICRTAIEAHGGTLSARSTLGMGTCFEIRLPDPLT</sequence>
<dbReference type="SMART" id="SM00388">
    <property type="entry name" value="HisKA"/>
    <property type="match status" value="1"/>
</dbReference>
<evidence type="ECO:0000256" key="5">
    <source>
        <dbReference type="ARBA" id="ARBA00022741"/>
    </source>
</evidence>
<dbReference type="SUPFAM" id="SSF47384">
    <property type="entry name" value="Homodimeric domain of signal transducing histidine kinase"/>
    <property type="match status" value="1"/>
</dbReference>
<dbReference type="CDD" id="cd00082">
    <property type="entry name" value="HisKA"/>
    <property type="match status" value="1"/>
</dbReference>
<evidence type="ECO:0000259" key="10">
    <source>
        <dbReference type="PROSITE" id="PS50109"/>
    </source>
</evidence>
<dbReference type="Pfam" id="PF02518">
    <property type="entry name" value="HATPase_c"/>
    <property type="match status" value="1"/>
</dbReference>
<dbReference type="PRINTS" id="PR00344">
    <property type="entry name" value="BCTRLSENSOR"/>
</dbReference>
<dbReference type="InterPro" id="IPR036097">
    <property type="entry name" value="HisK_dim/P_sf"/>
</dbReference>
<dbReference type="PANTHER" id="PTHR43065:SF10">
    <property type="entry name" value="PEROXIDE STRESS-ACTIVATED HISTIDINE KINASE MAK3"/>
    <property type="match status" value="1"/>
</dbReference>
<dbReference type="PANTHER" id="PTHR43065">
    <property type="entry name" value="SENSOR HISTIDINE KINASE"/>
    <property type="match status" value="1"/>
</dbReference>
<dbReference type="EC" id="2.7.13.3" evidence="2"/>